<dbReference type="EMBL" id="BMFA01000001">
    <property type="protein sequence ID" value="GGB37075.1"/>
    <property type="molecule type" value="Genomic_DNA"/>
</dbReference>
<organism evidence="10 11">
    <name type="scientific">Roseibium aquae</name>
    <dbReference type="NCBI Taxonomy" id="1323746"/>
    <lineage>
        <taxon>Bacteria</taxon>
        <taxon>Pseudomonadati</taxon>
        <taxon>Pseudomonadota</taxon>
        <taxon>Alphaproteobacteria</taxon>
        <taxon>Hyphomicrobiales</taxon>
        <taxon>Stappiaceae</taxon>
        <taxon>Roseibium</taxon>
    </lineage>
</organism>
<feature type="transmembrane region" description="Helical" evidence="8">
    <location>
        <begin position="77"/>
        <end position="97"/>
    </location>
</feature>
<feature type="transmembrane region" description="Helical" evidence="8">
    <location>
        <begin position="7"/>
        <end position="31"/>
    </location>
</feature>
<dbReference type="PANTHER" id="PTHR23522">
    <property type="entry name" value="BLL5896 PROTEIN"/>
    <property type="match status" value="1"/>
</dbReference>
<evidence type="ECO:0000256" key="6">
    <source>
        <dbReference type="ARBA" id="ARBA00022989"/>
    </source>
</evidence>
<dbReference type="NCBIfam" id="NF037955">
    <property type="entry name" value="mfs"/>
    <property type="match status" value="1"/>
</dbReference>
<evidence type="ECO:0000313" key="10">
    <source>
        <dbReference type="EMBL" id="GGB37075.1"/>
    </source>
</evidence>
<feature type="transmembrane region" description="Helical" evidence="8">
    <location>
        <begin position="332"/>
        <end position="352"/>
    </location>
</feature>
<evidence type="ECO:0000256" key="7">
    <source>
        <dbReference type="ARBA" id="ARBA00023136"/>
    </source>
</evidence>
<keyword evidence="2" id="KW-0813">Transport</keyword>
<feature type="transmembrane region" description="Helical" evidence="8">
    <location>
        <begin position="296"/>
        <end position="320"/>
    </location>
</feature>
<evidence type="ECO:0000256" key="1">
    <source>
        <dbReference type="ARBA" id="ARBA00004429"/>
    </source>
</evidence>
<proteinExistence type="predicted"/>
<accession>A0A916TBK4</accession>
<dbReference type="Proteomes" id="UP000605148">
    <property type="component" value="Unassembled WGS sequence"/>
</dbReference>
<feature type="transmembrane region" description="Helical" evidence="8">
    <location>
        <begin position="358"/>
        <end position="381"/>
    </location>
</feature>
<dbReference type="SUPFAM" id="SSF103473">
    <property type="entry name" value="MFS general substrate transporter"/>
    <property type="match status" value="1"/>
</dbReference>
<evidence type="ECO:0000256" key="2">
    <source>
        <dbReference type="ARBA" id="ARBA00022448"/>
    </source>
</evidence>
<keyword evidence="6 8" id="KW-1133">Transmembrane helix</keyword>
<dbReference type="InterPro" id="IPR024989">
    <property type="entry name" value="MFS_assoc_dom"/>
</dbReference>
<feature type="transmembrane region" description="Helical" evidence="8">
    <location>
        <begin position="103"/>
        <end position="125"/>
    </location>
</feature>
<dbReference type="AlphaFoldDB" id="A0A916TBK4"/>
<dbReference type="PANTHER" id="PTHR23522:SF10">
    <property type="entry name" value="3-PHENYLPROPIONIC ACID TRANSPORTER-RELATED"/>
    <property type="match status" value="1"/>
</dbReference>
<keyword evidence="4" id="KW-0997">Cell inner membrane</keyword>
<evidence type="ECO:0000256" key="4">
    <source>
        <dbReference type="ARBA" id="ARBA00022519"/>
    </source>
</evidence>
<feature type="transmembrane region" description="Helical" evidence="8">
    <location>
        <begin position="43"/>
        <end position="65"/>
    </location>
</feature>
<keyword evidence="3" id="KW-1003">Cell membrane</keyword>
<feature type="transmembrane region" description="Helical" evidence="8">
    <location>
        <begin position="269"/>
        <end position="290"/>
    </location>
</feature>
<evidence type="ECO:0000256" key="8">
    <source>
        <dbReference type="SAM" id="Phobius"/>
    </source>
</evidence>
<evidence type="ECO:0000256" key="5">
    <source>
        <dbReference type="ARBA" id="ARBA00022692"/>
    </source>
</evidence>
<feature type="domain" description="Major facilitator superfamily associated" evidence="9">
    <location>
        <begin position="20"/>
        <end position="361"/>
    </location>
</feature>
<dbReference type="OrthoDB" id="9150135at2"/>
<comment type="caution">
    <text evidence="10">The sequence shown here is derived from an EMBL/GenBank/DDBJ whole genome shotgun (WGS) entry which is preliminary data.</text>
</comment>
<feature type="transmembrane region" description="Helical" evidence="8">
    <location>
        <begin position="137"/>
        <end position="154"/>
    </location>
</feature>
<dbReference type="GO" id="GO:0005886">
    <property type="term" value="C:plasma membrane"/>
    <property type="evidence" value="ECO:0007669"/>
    <property type="project" value="UniProtKB-SubCell"/>
</dbReference>
<evidence type="ECO:0000313" key="11">
    <source>
        <dbReference type="Proteomes" id="UP000605148"/>
    </source>
</evidence>
<keyword evidence="7 8" id="KW-0472">Membrane</keyword>
<dbReference type="InterPro" id="IPR026032">
    <property type="entry name" value="HcaT-like"/>
</dbReference>
<evidence type="ECO:0000256" key="3">
    <source>
        <dbReference type="ARBA" id="ARBA00022475"/>
    </source>
</evidence>
<feature type="transmembrane region" description="Helical" evidence="8">
    <location>
        <begin position="229"/>
        <end position="257"/>
    </location>
</feature>
<feature type="transmembrane region" description="Helical" evidence="8">
    <location>
        <begin position="160"/>
        <end position="183"/>
    </location>
</feature>
<dbReference type="Pfam" id="PF12832">
    <property type="entry name" value="MFS_1_like"/>
    <property type="match status" value="1"/>
</dbReference>
<dbReference type="InterPro" id="IPR036259">
    <property type="entry name" value="MFS_trans_sf"/>
</dbReference>
<dbReference type="RefSeq" id="WP_150494382.1">
    <property type="nucleotide sequence ID" value="NZ_BMFA01000001.1"/>
</dbReference>
<dbReference type="PIRSF" id="PIRSF004925">
    <property type="entry name" value="HcaT"/>
    <property type="match status" value="1"/>
</dbReference>
<feature type="transmembrane region" description="Helical" evidence="8">
    <location>
        <begin position="204"/>
        <end position="223"/>
    </location>
</feature>
<keyword evidence="11" id="KW-1185">Reference proteome</keyword>
<sequence>MLSQKTAVSAAVGTLFASHFFGFGLFLPFFPMVLEAGGLSAESIGLVLGIATGARIAAAPVLTNLSDRAGQRRKAMLLYSLGGCLFLALFWIGSGFWSALVTTIGLMAFWAPIVPLSDAYALDVVRRFGADYGRMRLWGSVAFVLANLAGGALAQTGAAAWLVALMGLSILATGLVAIALPASGVGGKKPDGAPARLDGVFRRPWFWVFLGVAGLLQATHAGFYGFGTLFWIAAGLGTFEIGILWSIGVAAEILLFFMAARFSPVIGPLALLGMSAIAAVVRWSLFPFALDFWSIAALQLLHGLSFGAAHLGAVAFLGRVVPPEWGGTGQGLLTTSSGLLTAAGIVLCGWLYAFNPALAFYAMAAAGAVAGLGLVLALPALRRQNAGTSTP</sequence>
<comment type="subcellular location">
    <subcellularLocation>
        <location evidence="1">Cell inner membrane</location>
        <topology evidence="1">Multi-pass membrane protein</topology>
    </subcellularLocation>
</comment>
<dbReference type="GO" id="GO:0015528">
    <property type="term" value="F:lactose:proton symporter activity"/>
    <property type="evidence" value="ECO:0007669"/>
    <property type="project" value="TreeGrafter"/>
</dbReference>
<dbReference type="Gene3D" id="1.20.1250.20">
    <property type="entry name" value="MFS general substrate transporter like domains"/>
    <property type="match status" value="2"/>
</dbReference>
<keyword evidence="5 8" id="KW-0812">Transmembrane</keyword>
<reference evidence="10" key="1">
    <citation type="journal article" date="2014" name="Int. J. Syst. Evol. Microbiol.">
        <title>Complete genome sequence of Corynebacterium casei LMG S-19264T (=DSM 44701T), isolated from a smear-ripened cheese.</title>
        <authorList>
            <consortium name="US DOE Joint Genome Institute (JGI-PGF)"/>
            <person name="Walter F."/>
            <person name="Albersmeier A."/>
            <person name="Kalinowski J."/>
            <person name="Ruckert C."/>
        </authorList>
    </citation>
    <scope>NUCLEOTIDE SEQUENCE</scope>
    <source>
        <strain evidence="10">CGMCC 1.12426</strain>
    </source>
</reference>
<name>A0A916TBK4_9HYPH</name>
<protein>
    <submittedName>
        <fullName evidence="10">MFS transporter</fullName>
    </submittedName>
</protein>
<gene>
    <name evidence="10" type="primary">hcaT</name>
    <name evidence="10" type="ORF">GCM10011316_06470</name>
</gene>
<dbReference type="GO" id="GO:0030395">
    <property type="term" value="F:lactose binding"/>
    <property type="evidence" value="ECO:0007669"/>
    <property type="project" value="TreeGrafter"/>
</dbReference>
<evidence type="ECO:0000259" key="9">
    <source>
        <dbReference type="Pfam" id="PF12832"/>
    </source>
</evidence>
<reference evidence="10" key="2">
    <citation type="submission" date="2020-09" db="EMBL/GenBank/DDBJ databases">
        <authorList>
            <person name="Sun Q."/>
            <person name="Zhou Y."/>
        </authorList>
    </citation>
    <scope>NUCLEOTIDE SEQUENCE</scope>
    <source>
        <strain evidence="10">CGMCC 1.12426</strain>
    </source>
</reference>